<feature type="transmembrane region" description="Helical" evidence="1">
    <location>
        <begin position="12"/>
        <end position="33"/>
    </location>
</feature>
<dbReference type="SUPFAM" id="SSF46894">
    <property type="entry name" value="C-terminal effector domain of the bipartite response regulators"/>
    <property type="match status" value="1"/>
</dbReference>
<dbReference type="CDD" id="cd06170">
    <property type="entry name" value="LuxR_C_like"/>
    <property type="match status" value="1"/>
</dbReference>
<dbReference type="RefSeq" id="WP_058287193.1">
    <property type="nucleotide sequence ID" value="NZ_CYSR01000030.1"/>
</dbReference>
<dbReference type="InterPro" id="IPR036388">
    <property type="entry name" value="WH-like_DNA-bd_sf"/>
</dbReference>
<evidence type="ECO:0000256" key="1">
    <source>
        <dbReference type="SAM" id="Phobius"/>
    </source>
</evidence>
<dbReference type="SMART" id="SM00421">
    <property type="entry name" value="HTH_LUXR"/>
    <property type="match status" value="1"/>
</dbReference>
<dbReference type="Proteomes" id="UP000051326">
    <property type="component" value="Unassembled WGS sequence"/>
</dbReference>
<feature type="transmembrane region" description="Helical" evidence="1">
    <location>
        <begin position="53"/>
        <end position="77"/>
    </location>
</feature>
<evidence type="ECO:0000313" key="4">
    <source>
        <dbReference type="Proteomes" id="UP000051326"/>
    </source>
</evidence>
<keyword evidence="1" id="KW-1133">Transmembrane helix</keyword>
<keyword evidence="1" id="KW-0812">Transmembrane</keyword>
<accession>A0A0P1HNC1</accession>
<feature type="domain" description="HTH luxR-type" evidence="2">
    <location>
        <begin position="104"/>
        <end position="161"/>
    </location>
</feature>
<dbReference type="AlphaFoldDB" id="A0A0P1HNC1"/>
<dbReference type="Pfam" id="PF00196">
    <property type="entry name" value="GerE"/>
    <property type="match status" value="1"/>
</dbReference>
<protein>
    <submittedName>
        <fullName evidence="3">ATP-dependent transcriptional regulator</fullName>
    </submittedName>
</protein>
<reference evidence="3 4" key="1">
    <citation type="submission" date="2015-09" db="EMBL/GenBank/DDBJ databases">
        <authorList>
            <consortium name="Swine Surveillance"/>
        </authorList>
    </citation>
    <scope>NUCLEOTIDE SEQUENCE [LARGE SCALE GENOMIC DNA]</scope>
    <source>
        <strain evidence="3 4">CECT 8399</strain>
    </source>
</reference>
<keyword evidence="1" id="KW-0472">Membrane</keyword>
<evidence type="ECO:0000313" key="3">
    <source>
        <dbReference type="EMBL" id="CUI01189.1"/>
    </source>
</evidence>
<name>A0A0P1HNC1_9RHOB</name>
<dbReference type="GO" id="GO:0003677">
    <property type="term" value="F:DNA binding"/>
    <property type="evidence" value="ECO:0007669"/>
    <property type="project" value="InterPro"/>
</dbReference>
<organism evidence="3 4">
    <name type="scientific">Leisingera aquaemixtae</name>
    <dbReference type="NCBI Taxonomy" id="1396826"/>
    <lineage>
        <taxon>Bacteria</taxon>
        <taxon>Pseudomonadati</taxon>
        <taxon>Pseudomonadota</taxon>
        <taxon>Alphaproteobacteria</taxon>
        <taxon>Rhodobacterales</taxon>
        <taxon>Roseobacteraceae</taxon>
        <taxon>Leisingera</taxon>
    </lineage>
</organism>
<proteinExistence type="predicted"/>
<dbReference type="STRING" id="1396826.PHA8399_03330"/>
<gene>
    <name evidence="3" type="ORF">PHA8399_03330</name>
</gene>
<evidence type="ECO:0000259" key="2">
    <source>
        <dbReference type="SMART" id="SM00421"/>
    </source>
</evidence>
<dbReference type="InterPro" id="IPR000792">
    <property type="entry name" value="Tscrpt_reg_LuxR_C"/>
</dbReference>
<dbReference type="InterPro" id="IPR016032">
    <property type="entry name" value="Sig_transdc_resp-reg_C-effctor"/>
</dbReference>
<sequence length="182" mass="19222">MRHAPNGPAQPWVLIAVIAVQAICAAVFLGDVIADLSGLEAGEAEAGERSHTYIEGLAALALTAAIIIETRILMWLLRRKAHLEESLSAAQAAVQDVINTEFAAWGLTPAELDVATFLVKGLSTAEIATMRGSAEGTVKAQLNAIYRKSGTASRAELMSLLIDTMMGQRQPDRSEGSAARPA</sequence>
<dbReference type="Gene3D" id="1.10.10.10">
    <property type="entry name" value="Winged helix-like DNA-binding domain superfamily/Winged helix DNA-binding domain"/>
    <property type="match status" value="1"/>
</dbReference>
<dbReference type="GO" id="GO:0006355">
    <property type="term" value="P:regulation of DNA-templated transcription"/>
    <property type="evidence" value="ECO:0007669"/>
    <property type="project" value="InterPro"/>
</dbReference>
<dbReference type="EMBL" id="CYSR01000030">
    <property type="protein sequence ID" value="CUI01189.1"/>
    <property type="molecule type" value="Genomic_DNA"/>
</dbReference>